<evidence type="ECO:0000313" key="2">
    <source>
        <dbReference type="Proteomes" id="UP000276133"/>
    </source>
</evidence>
<dbReference type="Proteomes" id="UP000276133">
    <property type="component" value="Unassembled WGS sequence"/>
</dbReference>
<accession>A0A3M7SDQ6</accession>
<reference evidence="1 2" key="1">
    <citation type="journal article" date="2018" name="Sci. Rep.">
        <title>Genomic signatures of local adaptation to the degree of environmental predictability in rotifers.</title>
        <authorList>
            <person name="Franch-Gras L."/>
            <person name="Hahn C."/>
            <person name="Garcia-Roger E.M."/>
            <person name="Carmona M.J."/>
            <person name="Serra M."/>
            <person name="Gomez A."/>
        </authorList>
    </citation>
    <scope>NUCLEOTIDE SEQUENCE [LARGE SCALE GENOMIC DNA]</scope>
    <source>
        <strain evidence="1">HYR1</strain>
    </source>
</reference>
<sequence>MSSADITIEIQFTQVVPRSKCLIATCRSLIFWTMSATCCHKKCMSFSFSDRSMLFADVSRVGLSDDKEIISIGLGLKERKSVNVH</sequence>
<dbReference type="EMBL" id="REGN01001607">
    <property type="protein sequence ID" value="RNA33650.1"/>
    <property type="molecule type" value="Genomic_DNA"/>
</dbReference>
<comment type="caution">
    <text evidence="1">The sequence shown here is derived from an EMBL/GenBank/DDBJ whole genome shotgun (WGS) entry which is preliminary data.</text>
</comment>
<organism evidence="1 2">
    <name type="scientific">Brachionus plicatilis</name>
    <name type="common">Marine rotifer</name>
    <name type="synonym">Brachionus muelleri</name>
    <dbReference type="NCBI Taxonomy" id="10195"/>
    <lineage>
        <taxon>Eukaryota</taxon>
        <taxon>Metazoa</taxon>
        <taxon>Spiralia</taxon>
        <taxon>Gnathifera</taxon>
        <taxon>Rotifera</taxon>
        <taxon>Eurotatoria</taxon>
        <taxon>Monogononta</taxon>
        <taxon>Pseudotrocha</taxon>
        <taxon>Ploima</taxon>
        <taxon>Brachionidae</taxon>
        <taxon>Brachionus</taxon>
    </lineage>
</organism>
<evidence type="ECO:0000313" key="1">
    <source>
        <dbReference type="EMBL" id="RNA33650.1"/>
    </source>
</evidence>
<proteinExistence type="predicted"/>
<protein>
    <submittedName>
        <fullName evidence="1">Uncharacterized protein</fullName>
    </submittedName>
</protein>
<dbReference type="AlphaFoldDB" id="A0A3M7SDQ6"/>
<keyword evidence="2" id="KW-1185">Reference proteome</keyword>
<name>A0A3M7SDQ6_BRAPC</name>
<gene>
    <name evidence="1" type="ORF">BpHYR1_019110</name>
</gene>